<feature type="non-terminal residue" evidence="1">
    <location>
        <position position="1"/>
    </location>
</feature>
<name>A0A9W9DUC5_9AGAR</name>
<accession>A0A9W9DUC5</accession>
<sequence>NIGTDMCINPCHAFTGPWADLQNCFYCDGPRYDLSATVIFMPAKSFRSLAKHSAT</sequence>
<keyword evidence="2" id="KW-1185">Reference proteome</keyword>
<evidence type="ECO:0000313" key="1">
    <source>
        <dbReference type="EMBL" id="KAJ4485299.1"/>
    </source>
</evidence>
<organism evidence="1 2">
    <name type="scientific">Lentinula aciculospora</name>
    <dbReference type="NCBI Taxonomy" id="153920"/>
    <lineage>
        <taxon>Eukaryota</taxon>
        <taxon>Fungi</taxon>
        <taxon>Dikarya</taxon>
        <taxon>Basidiomycota</taxon>
        <taxon>Agaricomycotina</taxon>
        <taxon>Agaricomycetes</taxon>
        <taxon>Agaricomycetidae</taxon>
        <taxon>Agaricales</taxon>
        <taxon>Marasmiineae</taxon>
        <taxon>Omphalotaceae</taxon>
        <taxon>Lentinula</taxon>
    </lineage>
</organism>
<dbReference type="Proteomes" id="UP001150266">
    <property type="component" value="Unassembled WGS sequence"/>
</dbReference>
<dbReference type="OrthoDB" id="3261594at2759"/>
<evidence type="ECO:0000313" key="2">
    <source>
        <dbReference type="Proteomes" id="UP001150266"/>
    </source>
</evidence>
<comment type="caution">
    <text evidence="1">The sequence shown here is derived from an EMBL/GenBank/DDBJ whole genome shotgun (WGS) entry which is preliminary data.</text>
</comment>
<protein>
    <submittedName>
        <fullName evidence="1">Uncharacterized protein</fullName>
    </submittedName>
</protein>
<dbReference type="AlphaFoldDB" id="A0A9W9DUC5"/>
<gene>
    <name evidence="1" type="ORF">J3R30DRAFT_3283650</name>
</gene>
<reference evidence="1" key="1">
    <citation type="submission" date="2022-08" db="EMBL/GenBank/DDBJ databases">
        <title>A Global Phylogenomic Analysis of the Shiitake Genus Lentinula.</title>
        <authorList>
            <consortium name="DOE Joint Genome Institute"/>
            <person name="Sierra-Patev S."/>
            <person name="Min B."/>
            <person name="Naranjo-Ortiz M."/>
            <person name="Looney B."/>
            <person name="Konkel Z."/>
            <person name="Slot J.C."/>
            <person name="Sakamoto Y."/>
            <person name="Steenwyk J.L."/>
            <person name="Rokas A."/>
            <person name="Carro J."/>
            <person name="Camarero S."/>
            <person name="Ferreira P."/>
            <person name="Molpeceres G."/>
            <person name="Ruiz-Duenas F.J."/>
            <person name="Serrano A."/>
            <person name="Henrissat B."/>
            <person name="Drula E."/>
            <person name="Hughes K.W."/>
            <person name="Mata J.L."/>
            <person name="Ishikawa N.K."/>
            <person name="Vargas-Isla R."/>
            <person name="Ushijima S."/>
            <person name="Smith C.A."/>
            <person name="Ahrendt S."/>
            <person name="Andreopoulos W."/>
            <person name="He G."/>
            <person name="Labutti K."/>
            <person name="Lipzen A."/>
            <person name="Ng V."/>
            <person name="Riley R."/>
            <person name="Sandor L."/>
            <person name="Barry K."/>
            <person name="Martinez A.T."/>
            <person name="Xiao Y."/>
            <person name="Gibbons J.G."/>
            <person name="Terashima K."/>
            <person name="Grigoriev I.V."/>
            <person name="Hibbett D.S."/>
        </authorList>
    </citation>
    <scope>NUCLEOTIDE SEQUENCE</scope>
    <source>
        <strain evidence="1">JLM2183</strain>
    </source>
</reference>
<dbReference type="EMBL" id="JAOTPV010000003">
    <property type="protein sequence ID" value="KAJ4485299.1"/>
    <property type="molecule type" value="Genomic_DNA"/>
</dbReference>
<proteinExistence type="predicted"/>